<dbReference type="EMBL" id="LAZR01036778">
    <property type="protein sequence ID" value="KKL23944.1"/>
    <property type="molecule type" value="Genomic_DNA"/>
</dbReference>
<dbReference type="InterPro" id="IPR003669">
    <property type="entry name" value="Thymidylate_synthase_ThyX"/>
</dbReference>
<comment type="caution">
    <text evidence="1">The sequence shown here is derived from an EMBL/GenBank/DDBJ whole genome shotgun (WGS) entry which is preliminary data.</text>
</comment>
<feature type="non-terminal residue" evidence="1">
    <location>
        <position position="245"/>
    </location>
</feature>
<dbReference type="GO" id="GO:0070402">
    <property type="term" value="F:NADPH binding"/>
    <property type="evidence" value="ECO:0007669"/>
    <property type="project" value="TreeGrafter"/>
</dbReference>
<dbReference type="SUPFAM" id="SSF69796">
    <property type="entry name" value="Thymidylate synthase-complementing protein Thy1"/>
    <property type="match status" value="1"/>
</dbReference>
<proteinExistence type="predicted"/>
<accession>A0A0F9BPW4</accession>
<dbReference type="GO" id="GO:0050797">
    <property type="term" value="F:thymidylate synthase (FAD) activity"/>
    <property type="evidence" value="ECO:0007669"/>
    <property type="project" value="InterPro"/>
</dbReference>
<dbReference type="GO" id="GO:0004799">
    <property type="term" value="F:thymidylate synthase activity"/>
    <property type="evidence" value="ECO:0007669"/>
    <property type="project" value="TreeGrafter"/>
</dbReference>
<gene>
    <name evidence="1" type="ORF">LCGC14_2420340</name>
</gene>
<protein>
    <recommendedName>
        <fullName evidence="2">Thymidylate synthase (FAD)</fullName>
    </recommendedName>
</protein>
<dbReference type="Gene3D" id="3.30.1360.170">
    <property type="match status" value="1"/>
</dbReference>
<dbReference type="PROSITE" id="PS51331">
    <property type="entry name" value="THYX"/>
    <property type="match status" value="1"/>
</dbReference>
<reference evidence="1" key="1">
    <citation type="journal article" date="2015" name="Nature">
        <title>Complex archaea that bridge the gap between prokaryotes and eukaryotes.</title>
        <authorList>
            <person name="Spang A."/>
            <person name="Saw J.H."/>
            <person name="Jorgensen S.L."/>
            <person name="Zaremba-Niedzwiedzka K."/>
            <person name="Martijn J."/>
            <person name="Lind A.E."/>
            <person name="van Eijk R."/>
            <person name="Schleper C."/>
            <person name="Guy L."/>
            <person name="Ettema T.J."/>
        </authorList>
    </citation>
    <scope>NUCLEOTIDE SEQUENCE</scope>
</reference>
<dbReference type="GO" id="GO:0050660">
    <property type="term" value="F:flavin adenine dinucleotide binding"/>
    <property type="evidence" value="ECO:0007669"/>
    <property type="project" value="InterPro"/>
</dbReference>
<name>A0A0F9BPW4_9ZZZZ</name>
<dbReference type="PANTHER" id="PTHR34934">
    <property type="entry name" value="FLAVIN-DEPENDENT THYMIDYLATE SYNTHASE"/>
    <property type="match status" value="1"/>
</dbReference>
<dbReference type="GO" id="GO:0006231">
    <property type="term" value="P:dTMP biosynthetic process"/>
    <property type="evidence" value="ECO:0007669"/>
    <property type="project" value="InterPro"/>
</dbReference>
<dbReference type="Pfam" id="PF02511">
    <property type="entry name" value="Thy1"/>
    <property type="match status" value="1"/>
</dbReference>
<dbReference type="CDD" id="cd20175">
    <property type="entry name" value="ThyX"/>
    <property type="match status" value="1"/>
</dbReference>
<dbReference type="PANTHER" id="PTHR34934:SF1">
    <property type="entry name" value="FLAVIN-DEPENDENT THYMIDYLATE SYNTHASE"/>
    <property type="match status" value="1"/>
</dbReference>
<sequence length="245" mass="28469">MGKAKVVLISHTENPIVLACYARRIMHSKIPDSLEELEKSQEQYLGMTIDEYFNKVLMKDHMPTFLEFISFTFKLENVSRAMVFQLVRHRIGFSYSQQSLRCVNLPNFADDKAYYNPYREGTVDHNEYHHYMVKAQERYRAALKAGMPTQNARGILPLNIHTTITFSCTLRALIGMVNKRLCFKTQEEFKGVAAEIVKLVKSVDERLGLFFHKPCAFGKCMMEAENEQQLEQKKFKGKQNTQYVC</sequence>
<organism evidence="1">
    <name type="scientific">marine sediment metagenome</name>
    <dbReference type="NCBI Taxonomy" id="412755"/>
    <lineage>
        <taxon>unclassified sequences</taxon>
        <taxon>metagenomes</taxon>
        <taxon>ecological metagenomes</taxon>
    </lineage>
</organism>
<evidence type="ECO:0008006" key="2">
    <source>
        <dbReference type="Google" id="ProtNLM"/>
    </source>
</evidence>
<dbReference type="NCBIfam" id="TIGR02170">
    <property type="entry name" value="thyX"/>
    <property type="match status" value="1"/>
</dbReference>
<dbReference type="InterPro" id="IPR036098">
    <property type="entry name" value="Thymidylate_synthase_ThyX_sf"/>
</dbReference>
<dbReference type="AlphaFoldDB" id="A0A0F9BPW4"/>
<evidence type="ECO:0000313" key="1">
    <source>
        <dbReference type="EMBL" id="KKL23944.1"/>
    </source>
</evidence>